<gene>
    <name evidence="2" type="ORF">ARMOST_20336</name>
</gene>
<protein>
    <recommendedName>
        <fullName evidence="1">CxC2-like cysteine cluster KDZ transposase-associated domain-containing protein</fullName>
    </recommendedName>
</protein>
<dbReference type="InterPro" id="IPR041457">
    <property type="entry name" value="CxC2_KDZ-assoc"/>
</dbReference>
<dbReference type="Pfam" id="PF18803">
    <property type="entry name" value="CxC2"/>
    <property type="match status" value="1"/>
</dbReference>
<reference evidence="3" key="1">
    <citation type="journal article" date="2017" name="Nat. Ecol. Evol.">
        <title>Genome expansion and lineage-specific genetic innovations in the forest pathogenic fungi Armillaria.</title>
        <authorList>
            <person name="Sipos G."/>
            <person name="Prasanna A.N."/>
            <person name="Walter M.C."/>
            <person name="O'Connor E."/>
            <person name="Balint B."/>
            <person name="Krizsan K."/>
            <person name="Kiss B."/>
            <person name="Hess J."/>
            <person name="Varga T."/>
            <person name="Slot J."/>
            <person name="Riley R."/>
            <person name="Boka B."/>
            <person name="Rigling D."/>
            <person name="Barry K."/>
            <person name="Lee J."/>
            <person name="Mihaltcheva S."/>
            <person name="LaButti K."/>
            <person name="Lipzen A."/>
            <person name="Waldron R."/>
            <person name="Moloney N.M."/>
            <person name="Sperisen C."/>
            <person name="Kredics L."/>
            <person name="Vagvoelgyi C."/>
            <person name="Patrignani A."/>
            <person name="Fitzpatrick D."/>
            <person name="Nagy I."/>
            <person name="Doyle S."/>
            <person name="Anderson J.B."/>
            <person name="Grigoriev I.V."/>
            <person name="Gueldener U."/>
            <person name="Muensterkoetter M."/>
            <person name="Nagy L.G."/>
        </authorList>
    </citation>
    <scope>NUCLEOTIDE SEQUENCE [LARGE SCALE GENOMIC DNA]</scope>
    <source>
        <strain evidence="3">C18/9</strain>
    </source>
</reference>
<sequence>MSCCALSKCPQVYRFNQHQAEKSFALPTTWSVHVSSESGCIHKVVGAPLTQFLDEDVWENVVEVEMQEVTGTKRYVNSDAPMRIWVREGPSPGFQEEYLREMLRAEGHAGLDIEQCPTCTHVPKCDRDWEPMLVIKCNECGASLLECIHCSMVRHQCMPLHCIKQWNSRFFQDSALKDHGLRIQLGHANMRCHNPQPAMLDFTVLHINGIHKVAVDFCACLEHIPLRVQCL</sequence>
<dbReference type="AlphaFoldDB" id="A0A284S713"/>
<evidence type="ECO:0000259" key="1">
    <source>
        <dbReference type="Pfam" id="PF18803"/>
    </source>
</evidence>
<proteinExistence type="predicted"/>
<dbReference type="OrthoDB" id="3004525at2759"/>
<dbReference type="EMBL" id="FUEG01000038">
    <property type="protein sequence ID" value="SJL16807.1"/>
    <property type="molecule type" value="Genomic_DNA"/>
</dbReference>
<keyword evidence="3" id="KW-1185">Reference proteome</keyword>
<organism evidence="2 3">
    <name type="scientific">Armillaria ostoyae</name>
    <name type="common">Armillaria root rot fungus</name>
    <dbReference type="NCBI Taxonomy" id="47428"/>
    <lineage>
        <taxon>Eukaryota</taxon>
        <taxon>Fungi</taxon>
        <taxon>Dikarya</taxon>
        <taxon>Basidiomycota</taxon>
        <taxon>Agaricomycotina</taxon>
        <taxon>Agaricomycetes</taxon>
        <taxon>Agaricomycetidae</taxon>
        <taxon>Agaricales</taxon>
        <taxon>Marasmiineae</taxon>
        <taxon>Physalacriaceae</taxon>
        <taxon>Armillaria</taxon>
    </lineage>
</organism>
<evidence type="ECO:0000313" key="3">
    <source>
        <dbReference type="Proteomes" id="UP000219338"/>
    </source>
</evidence>
<evidence type="ECO:0000313" key="2">
    <source>
        <dbReference type="EMBL" id="SJL16807.1"/>
    </source>
</evidence>
<dbReference type="Proteomes" id="UP000219338">
    <property type="component" value="Unassembled WGS sequence"/>
</dbReference>
<dbReference type="OMA" id="CACLEHI"/>
<feature type="domain" description="CxC2-like cysteine cluster KDZ transposase-associated" evidence="1">
    <location>
        <begin position="176"/>
        <end position="231"/>
    </location>
</feature>
<dbReference type="STRING" id="47428.A0A284S713"/>
<name>A0A284S713_ARMOS</name>
<accession>A0A284S713</accession>